<name>A0A9N9BGB2_9GLOM</name>
<sequence length="137" mass="15148">MNLLALENPILQHVGQINVASVKMHSVGSELIERLLQVFDANKNDGGMPTFSFPQLGGTITLVGHPWNCIQHVKFYSEGGHGRLYKRYMGHEVTIVDGGWTADDGNGDNEATGIGIDTEHVRQPINEWINEDRPQNA</sequence>
<accession>A0A9N9BGB2</accession>
<proteinExistence type="predicted"/>
<evidence type="ECO:0000313" key="1">
    <source>
        <dbReference type="EMBL" id="CAG8564778.1"/>
    </source>
</evidence>
<gene>
    <name evidence="1" type="ORF">POCULU_LOCUS5689</name>
</gene>
<comment type="caution">
    <text evidence="1">The sequence shown here is derived from an EMBL/GenBank/DDBJ whole genome shotgun (WGS) entry which is preliminary data.</text>
</comment>
<dbReference type="AlphaFoldDB" id="A0A9N9BGB2"/>
<protein>
    <submittedName>
        <fullName evidence="1">7440_t:CDS:1</fullName>
    </submittedName>
</protein>
<dbReference type="EMBL" id="CAJVPJ010000910">
    <property type="protein sequence ID" value="CAG8564778.1"/>
    <property type="molecule type" value="Genomic_DNA"/>
</dbReference>
<keyword evidence="2" id="KW-1185">Reference proteome</keyword>
<reference evidence="1" key="1">
    <citation type="submission" date="2021-06" db="EMBL/GenBank/DDBJ databases">
        <authorList>
            <person name="Kallberg Y."/>
            <person name="Tangrot J."/>
            <person name="Rosling A."/>
        </authorList>
    </citation>
    <scope>NUCLEOTIDE SEQUENCE</scope>
    <source>
        <strain evidence="1">IA702</strain>
    </source>
</reference>
<organism evidence="1 2">
    <name type="scientific">Paraglomus occultum</name>
    <dbReference type="NCBI Taxonomy" id="144539"/>
    <lineage>
        <taxon>Eukaryota</taxon>
        <taxon>Fungi</taxon>
        <taxon>Fungi incertae sedis</taxon>
        <taxon>Mucoromycota</taxon>
        <taxon>Glomeromycotina</taxon>
        <taxon>Glomeromycetes</taxon>
        <taxon>Paraglomerales</taxon>
        <taxon>Paraglomeraceae</taxon>
        <taxon>Paraglomus</taxon>
    </lineage>
</organism>
<dbReference type="Proteomes" id="UP000789572">
    <property type="component" value="Unassembled WGS sequence"/>
</dbReference>
<evidence type="ECO:0000313" key="2">
    <source>
        <dbReference type="Proteomes" id="UP000789572"/>
    </source>
</evidence>